<dbReference type="InterPro" id="IPR008906">
    <property type="entry name" value="HATC_C_dom"/>
</dbReference>
<evidence type="ECO:0000313" key="3">
    <source>
        <dbReference type="Proteomes" id="UP000004994"/>
    </source>
</evidence>
<sequence>MVEKIYFNLDINDVLEEQVKDSIKIEARKLYDLYNANKNLSSENETESSRARFDENNIDDYLEDYLELSHDNRNDFDAYINQNTEPTKDILKWWRDRAKGFSKLVPIVQDILAMHASSVASKASLVKQGFNLENIGIH</sequence>
<dbReference type="InterPro" id="IPR012337">
    <property type="entry name" value="RNaseH-like_sf"/>
</dbReference>
<dbReference type="AlphaFoldDB" id="A0A3Q7H9C4"/>
<feature type="domain" description="HAT C-terminal dimerisation" evidence="1">
    <location>
        <begin position="77"/>
        <end position="125"/>
    </location>
</feature>
<dbReference type="Proteomes" id="UP000004994">
    <property type="component" value="Chromosome 6"/>
</dbReference>
<accession>A0A3Q7H9C4</accession>
<dbReference type="EnsemblPlants" id="Solyc07g043473.1.1">
    <property type="protein sequence ID" value="Solyc07g043473.1.1.1"/>
    <property type="gene ID" value="Solyc07g043473.1"/>
</dbReference>
<proteinExistence type="predicted"/>
<evidence type="ECO:0000259" key="1">
    <source>
        <dbReference type="Pfam" id="PF05699"/>
    </source>
</evidence>
<dbReference type="Gramene" id="Solyc07g043473.1.1">
    <property type="protein sequence ID" value="Solyc07g043473.1.1.1"/>
    <property type="gene ID" value="Solyc07g043473.1"/>
</dbReference>
<dbReference type="PANTHER" id="PTHR23272">
    <property type="entry name" value="BED FINGER-RELATED"/>
    <property type="match status" value="1"/>
</dbReference>
<evidence type="ECO:0000313" key="2">
    <source>
        <dbReference type="EnsemblPlants" id="Solyc07g043473.1.1.1"/>
    </source>
</evidence>
<dbReference type="Pfam" id="PF05699">
    <property type="entry name" value="Dimer_Tnp_hAT"/>
    <property type="match status" value="1"/>
</dbReference>
<organism evidence="2">
    <name type="scientific">Solanum lycopersicum</name>
    <name type="common">Tomato</name>
    <name type="synonym">Lycopersicon esculentum</name>
    <dbReference type="NCBI Taxonomy" id="4081"/>
    <lineage>
        <taxon>Eukaryota</taxon>
        <taxon>Viridiplantae</taxon>
        <taxon>Streptophyta</taxon>
        <taxon>Embryophyta</taxon>
        <taxon>Tracheophyta</taxon>
        <taxon>Spermatophyta</taxon>
        <taxon>Magnoliopsida</taxon>
        <taxon>eudicotyledons</taxon>
        <taxon>Gunneridae</taxon>
        <taxon>Pentapetalae</taxon>
        <taxon>asterids</taxon>
        <taxon>lamiids</taxon>
        <taxon>Solanales</taxon>
        <taxon>Solanaceae</taxon>
        <taxon>Solanoideae</taxon>
        <taxon>Solaneae</taxon>
        <taxon>Solanum</taxon>
        <taxon>Solanum subgen. Lycopersicon</taxon>
    </lineage>
</organism>
<protein>
    <recommendedName>
        <fullName evidence="1">HAT C-terminal dimerisation domain-containing protein</fullName>
    </recommendedName>
</protein>
<dbReference type="SUPFAM" id="SSF53098">
    <property type="entry name" value="Ribonuclease H-like"/>
    <property type="match status" value="1"/>
</dbReference>
<dbReference type="GO" id="GO:0046983">
    <property type="term" value="F:protein dimerization activity"/>
    <property type="evidence" value="ECO:0007669"/>
    <property type="project" value="InterPro"/>
</dbReference>
<reference evidence="2" key="2">
    <citation type="submission" date="2019-01" db="UniProtKB">
        <authorList>
            <consortium name="EnsemblPlants"/>
        </authorList>
    </citation>
    <scope>IDENTIFICATION</scope>
    <source>
        <strain evidence="2">cv. Heinz 1706</strain>
    </source>
</reference>
<keyword evidence="3" id="KW-1185">Reference proteome</keyword>
<name>A0A3Q7H9C4_SOLLC</name>
<dbReference type="PANTHER" id="PTHR23272:SF184">
    <property type="entry name" value="OS03G0311250 PROTEIN"/>
    <property type="match status" value="1"/>
</dbReference>
<reference evidence="2" key="1">
    <citation type="journal article" date="2012" name="Nature">
        <title>The tomato genome sequence provides insights into fleshy fruit evolution.</title>
        <authorList>
            <consortium name="Tomato Genome Consortium"/>
        </authorList>
    </citation>
    <scope>NUCLEOTIDE SEQUENCE [LARGE SCALE GENOMIC DNA]</scope>
    <source>
        <strain evidence="2">cv. Heinz 1706</strain>
    </source>
</reference>
<dbReference type="InParanoid" id="A0A3Q7H9C4"/>